<evidence type="ECO:0000313" key="1">
    <source>
        <dbReference type="EMBL" id="WMV41629.1"/>
    </source>
</evidence>
<evidence type="ECO:0000313" key="2">
    <source>
        <dbReference type="Proteomes" id="UP001234989"/>
    </source>
</evidence>
<proteinExistence type="predicted"/>
<name>A0AAF0ZLW4_SOLVR</name>
<gene>
    <name evidence="1" type="ORF">MTR67_035014</name>
</gene>
<keyword evidence="2" id="KW-1185">Reference proteome</keyword>
<dbReference type="Proteomes" id="UP001234989">
    <property type="component" value="Chromosome 8"/>
</dbReference>
<dbReference type="AlphaFoldDB" id="A0AAF0ZLW4"/>
<protein>
    <submittedName>
        <fullName evidence="1">Uncharacterized protein</fullName>
    </submittedName>
</protein>
<reference evidence="1" key="1">
    <citation type="submission" date="2023-08" db="EMBL/GenBank/DDBJ databases">
        <title>A de novo genome assembly of Solanum verrucosum Schlechtendal, a Mexican diploid species geographically isolated from the other diploid A-genome species in potato relatives.</title>
        <authorList>
            <person name="Hosaka K."/>
        </authorList>
    </citation>
    <scope>NUCLEOTIDE SEQUENCE</scope>
    <source>
        <tissue evidence="1">Young leaves</tissue>
    </source>
</reference>
<organism evidence="1 2">
    <name type="scientific">Solanum verrucosum</name>
    <dbReference type="NCBI Taxonomy" id="315347"/>
    <lineage>
        <taxon>Eukaryota</taxon>
        <taxon>Viridiplantae</taxon>
        <taxon>Streptophyta</taxon>
        <taxon>Embryophyta</taxon>
        <taxon>Tracheophyta</taxon>
        <taxon>Spermatophyta</taxon>
        <taxon>Magnoliopsida</taxon>
        <taxon>eudicotyledons</taxon>
        <taxon>Gunneridae</taxon>
        <taxon>Pentapetalae</taxon>
        <taxon>asterids</taxon>
        <taxon>lamiids</taxon>
        <taxon>Solanales</taxon>
        <taxon>Solanaceae</taxon>
        <taxon>Solanoideae</taxon>
        <taxon>Solaneae</taxon>
        <taxon>Solanum</taxon>
    </lineage>
</organism>
<sequence length="80" mass="9168">MRFISDRERVVKLLKDDDMSFLYYAGKANVVAESLSRLSIGSTGHVEEEQRELARDVHRFACLGVCLMDSTKRNSDDEWA</sequence>
<dbReference type="EMBL" id="CP133619">
    <property type="protein sequence ID" value="WMV41629.1"/>
    <property type="molecule type" value="Genomic_DNA"/>
</dbReference>
<accession>A0AAF0ZLW4</accession>